<dbReference type="Gene3D" id="3.30.450.40">
    <property type="match status" value="2"/>
</dbReference>
<organism evidence="4 5">
    <name type="scientific">Nocardioides luteus</name>
    <dbReference type="NCBI Taxonomy" id="1844"/>
    <lineage>
        <taxon>Bacteria</taxon>
        <taxon>Bacillati</taxon>
        <taxon>Actinomycetota</taxon>
        <taxon>Actinomycetes</taxon>
        <taxon>Propionibacteriales</taxon>
        <taxon>Nocardioidaceae</taxon>
        <taxon>Nocardioides</taxon>
    </lineage>
</organism>
<dbReference type="PROSITE" id="PS51746">
    <property type="entry name" value="PPM_2"/>
    <property type="match status" value="1"/>
</dbReference>
<dbReference type="SUPFAM" id="SSF55781">
    <property type="entry name" value="GAF domain-like"/>
    <property type="match status" value="2"/>
</dbReference>
<keyword evidence="1" id="KW-0378">Hydrolase</keyword>
<dbReference type="CDD" id="cd16936">
    <property type="entry name" value="HATPase_RsbW-like"/>
    <property type="match status" value="1"/>
</dbReference>
<protein>
    <recommendedName>
        <fullName evidence="3">PPM-type phosphatase domain-containing protein</fullName>
    </recommendedName>
</protein>
<dbReference type="Pfam" id="PF13185">
    <property type="entry name" value="GAF_2"/>
    <property type="match status" value="1"/>
</dbReference>
<evidence type="ECO:0000256" key="1">
    <source>
        <dbReference type="ARBA" id="ARBA00022801"/>
    </source>
</evidence>
<reference evidence="4" key="2">
    <citation type="submission" date="2023-01" db="EMBL/GenBank/DDBJ databases">
        <authorList>
            <person name="Sun Q."/>
            <person name="Evtushenko L."/>
        </authorList>
    </citation>
    <scope>NUCLEOTIDE SEQUENCE</scope>
    <source>
        <strain evidence="4">VKM Ac-1246</strain>
    </source>
</reference>
<dbReference type="InterPro" id="IPR036457">
    <property type="entry name" value="PPM-type-like_dom_sf"/>
</dbReference>
<dbReference type="SUPFAM" id="SSF81606">
    <property type="entry name" value="PP2C-like"/>
    <property type="match status" value="1"/>
</dbReference>
<dbReference type="Proteomes" id="UP001142292">
    <property type="component" value="Unassembled WGS sequence"/>
</dbReference>
<name>A0ABQ5SXA3_9ACTN</name>
<dbReference type="PANTHER" id="PTHR43156">
    <property type="entry name" value="STAGE II SPORULATION PROTEIN E-RELATED"/>
    <property type="match status" value="1"/>
</dbReference>
<dbReference type="InterPro" id="IPR001932">
    <property type="entry name" value="PPM-type_phosphatase-like_dom"/>
</dbReference>
<comment type="caution">
    <text evidence="4">The sequence shown here is derived from an EMBL/GenBank/DDBJ whole genome shotgun (WGS) entry which is preliminary data.</text>
</comment>
<dbReference type="InterPro" id="IPR003018">
    <property type="entry name" value="GAF"/>
</dbReference>
<dbReference type="Gene3D" id="3.60.40.10">
    <property type="entry name" value="PPM-type phosphatase domain"/>
    <property type="match status" value="1"/>
</dbReference>
<dbReference type="InterPro" id="IPR003594">
    <property type="entry name" value="HATPase_dom"/>
</dbReference>
<dbReference type="InterPro" id="IPR052016">
    <property type="entry name" value="Bact_Sigma-Reg"/>
</dbReference>
<feature type="domain" description="PPM-type phosphatase" evidence="3">
    <location>
        <begin position="486"/>
        <end position="705"/>
    </location>
</feature>
<dbReference type="Gene3D" id="3.30.565.10">
    <property type="entry name" value="Histidine kinase-like ATPase, C-terminal domain"/>
    <property type="match status" value="1"/>
</dbReference>
<evidence type="ECO:0000256" key="2">
    <source>
        <dbReference type="SAM" id="MobiDB-lite"/>
    </source>
</evidence>
<accession>A0ABQ5SXA3</accession>
<gene>
    <name evidence="4" type="ORF">GCM10017579_22860</name>
</gene>
<dbReference type="Pfam" id="PF07228">
    <property type="entry name" value="SpoIIE"/>
    <property type="match status" value="1"/>
</dbReference>
<reference evidence="4" key="1">
    <citation type="journal article" date="2014" name="Int. J. Syst. Evol. Microbiol.">
        <title>Complete genome of a new Firmicutes species belonging to the dominant human colonic microbiota ('Ruminococcus bicirculans') reveals two chromosomes and a selective capacity to utilize plant glucans.</title>
        <authorList>
            <consortium name="NISC Comparative Sequencing Program"/>
            <person name="Wegmann U."/>
            <person name="Louis P."/>
            <person name="Goesmann A."/>
            <person name="Henrissat B."/>
            <person name="Duncan S.H."/>
            <person name="Flint H.J."/>
        </authorList>
    </citation>
    <scope>NUCLEOTIDE SEQUENCE</scope>
    <source>
        <strain evidence="4">VKM Ac-1246</strain>
    </source>
</reference>
<dbReference type="EMBL" id="BSEL01000005">
    <property type="protein sequence ID" value="GLJ68250.1"/>
    <property type="molecule type" value="Genomic_DNA"/>
</dbReference>
<dbReference type="SMART" id="SM00331">
    <property type="entry name" value="PP2C_SIG"/>
    <property type="match status" value="1"/>
</dbReference>
<proteinExistence type="predicted"/>
<evidence type="ECO:0000313" key="5">
    <source>
        <dbReference type="Proteomes" id="UP001142292"/>
    </source>
</evidence>
<dbReference type="InterPro" id="IPR029016">
    <property type="entry name" value="GAF-like_dom_sf"/>
</dbReference>
<evidence type="ECO:0000259" key="3">
    <source>
        <dbReference type="PROSITE" id="PS51746"/>
    </source>
</evidence>
<dbReference type="SUPFAM" id="SSF55874">
    <property type="entry name" value="ATPase domain of HSP90 chaperone/DNA topoisomerase II/histidine kinase"/>
    <property type="match status" value="1"/>
</dbReference>
<dbReference type="PANTHER" id="PTHR43156:SF2">
    <property type="entry name" value="STAGE II SPORULATION PROTEIN E"/>
    <property type="match status" value="1"/>
</dbReference>
<sequence>MAMSTGVKTLSRTFEPAPTSVSEARRFARRVLADWGFEDLLDDAVLLTSELVTNAVTHAGTPMTVAVVREADRVRIDVVDQHPTRVLPVGANARPGIGEHGRGLLITSALATAWGVEYRKDHKRVWAAFALVEEALGPEDSTDGSPFDQVVRRRPPSSDAGPDPLGLGGLALNQLPLTDMLQLVVDQTRERFAADAAYLLLEDEMEDRFVVSATSGTAAPLQGRSVRRGEAGAPSLKAAFRPLAINDLRATPVELLRGLDLRSLTTAPVAFDGRVIGTLAVARSDAAGFTTEHGAQLQRVADWAAPSVDRASTRAADGERRAWLAYQAEASVMLASSLDLETTTAMTGQILVPRLATWCGIYLNDARDQPRLQFAWHADEQQLDAVQAALEAAEPETSGAPAAPDVQGEIAVLPLEVRNRVIGWLTLGRPEGEPLRRERLLVAQSLTRRAALAIDNARAHTELQDIGQSLQRSLLPAVLPEIPGIDIGVGYEPTGEFNDAGGDFYDVFTLGSGRWGFMVGDVCGVGTEAAAVAGMSRHTVRALMRAGIPIAPTLERLNAAIGDEGPRGRFITMVCGTIEVSAASRVRLRLVCAGHPPPFLVDRSRPGAPVRRVGRPQSLLGVLDTVDYIEEDVTVERGDRIVIVTDGILERRADDLMFEESGVEAALSGSLDAGAQATADQLLRAVTEFSAVPHYDDMAVLVLDLGKGTPQLSAPRER</sequence>
<dbReference type="SMART" id="SM00065">
    <property type="entry name" value="GAF"/>
    <property type="match status" value="1"/>
</dbReference>
<evidence type="ECO:0000313" key="4">
    <source>
        <dbReference type="EMBL" id="GLJ68250.1"/>
    </source>
</evidence>
<feature type="region of interest" description="Disordered" evidence="2">
    <location>
        <begin position="138"/>
        <end position="165"/>
    </location>
</feature>
<dbReference type="Pfam" id="PF13581">
    <property type="entry name" value="HATPase_c_2"/>
    <property type="match status" value="1"/>
</dbReference>
<dbReference type="InterPro" id="IPR036890">
    <property type="entry name" value="HATPase_C_sf"/>
</dbReference>
<keyword evidence="5" id="KW-1185">Reference proteome</keyword>